<evidence type="ECO:0000313" key="1">
    <source>
        <dbReference type="EMBL" id="JAD91023.1"/>
    </source>
</evidence>
<reference evidence="1" key="1">
    <citation type="submission" date="2014-09" db="EMBL/GenBank/DDBJ databases">
        <authorList>
            <person name="Magalhaes I.L.F."/>
            <person name="Oliveira U."/>
            <person name="Santos F.R."/>
            <person name="Vidigal T.H.D.A."/>
            <person name="Brescovit A.D."/>
            <person name="Santos A.J."/>
        </authorList>
    </citation>
    <scope>NUCLEOTIDE SEQUENCE</scope>
    <source>
        <tissue evidence="1">Shoot tissue taken approximately 20 cm above the soil surface</tissue>
    </source>
</reference>
<organism evidence="1">
    <name type="scientific">Arundo donax</name>
    <name type="common">Giant reed</name>
    <name type="synonym">Donax arundinaceus</name>
    <dbReference type="NCBI Taxonomy" id="35708"/>
    <lineage>
        <taxon>Eukaryota</taxon>
        <taxon>Viridiplantae</taxon>
        <taxon>Streptophyta</taxon>
        <taxon>Embryophyta</taxon>
        <taxon>Tracheophyta</taxon>
        <taxon>Spermatophyta</taxon>
        <taxon>Magnoliopsida</taxon>
        <taxon>Liliopsida</taxon>
        <taxon>Poales</taxon>
        <taxon>Poaceae</taxon>
        <taxon>PACMAD clade</taxon>
        <taxon>Arundinoideae</taxon>
        <taxon>Arundineae</taxon>
        <taxon>Arundo</taxon>
    </lineage>
</organism>
<dbReference type="EMBL" id="GBRH01206872">
    <property type="protein sequence ID" value="JAD91023.1"/>
    <property type="molecule type" value="Transcribed_RNA"/>
</dbReference>
<accession>A0A0A9DWE8</accession>
<dbReference type="AlphaFoldDB" id="A0A0A9DWE8"/>
<name>A0A0A9DWE8_ARUDO</name>
<reference evidence="1" key="2">
    <citation type="journal article" date="2015" name="Data Brief">
        <title>Shoot transcriptome of the giant reed, Arundo donax.</title>
        <authorList>
            <person name="Barrero R.A."/>
            <person name="Guerrero F.D."/>
            <person name="Moolhuijzen P."/>
            <person name="Goolsby J.A."/>
            <person name="Tidwell J."/>
            <person name="Bellgard S.E."/>
            <person name="Bellgard M.I."/>
        </authorList>
    </citation>
    <scope>NUCLEOTIDE SEQUENCE</scope>
    <source>
        <tissue evidence="1">Shoot tissue taken approximately 20 cm above the soil surface</tissue>
    </source>
</reference>
<proteinExistence type="predicted"/>
<sequence>MPSKECHMAKGKSKMYLSKLMGSWEKVIFGYHWHRGGCIQDFRRIHNERMVCRMVWSP</sequence>
<protein>
    <submittedName>
        <fullName evidence="1">Uncharacterized protein</fullName>
    </submittedName>
</protein>